<reference evidence="4 6" key="1">
    <citation type="submission" date="2018-09" db="EMBL/GenBank/DDBJ databases">
        <title>Genomic investigation of the strawberry pathogen Phytophthora fragariae indicates pathogenicity is determined by transcriptional variation in three key races.</title>
        <authorList>
            <person name="Adams T.M."/>
            <person name="Armitage A.D."/>
            <person name="Sobczyk M.K."/>
            <person name="Bates H.J."/>
            <person name="Dunwell J.M."/>
            <person name="Nellist C.F."/>
            <person name="Harrison R.J."/>
        </authorList>
    </citation>
    <scope>NUCLEOTIDE SEQUENCE [LARGE SCALE GENOMIC DNA]</scope>
    <source>
        <strain evidence="1 4">SCRP249</strain>
        <strain evidence="2 6">SCRP324</strain>
        <strain evidence="3 5">SCRP333</strain>
    </source>
</reference>
<name>A0A6A3LUY6_9STRA</name>
<evidence type="ECO:0000313" key="5">
    <source>
        <dbReference type="Proteomes" id="UP000434957"/>
    </source>
</evidence>
<accession>A0A6A3LUY6</accession>
<dbReference type="EMBL" id="QXFV01001322">
    <property type="protein sequence ID" value="KAE9008774.1"/>
    <property type="molecule type" value="Genomic_DNA"/>
</dbReference>
<dbReference type="Proteomes" id="UP000429607">
    <property type="component" value="Unassembled WGS sequence"/>
</dbReference>
<evidence type="ECO:0000313" key="1">
    <source>
        <dbReference type="EMBL" id="KAE9008774.1"/>
    </source>
</evidence>
<comment type="caution">
    <text evidence="2">The sequence shown here is derived from an EMBL/GenBank/DDBJ whole genome shotgun (WGS) entry which is preliminary data.</text>
</comment>
<evidence type="ECO:0000313" key="2">
    <source>
        <dbReference type="EMBL" id="KAE9021885.1"/>
    </source>
</evidence>
<dbReference type="EMBL" id="QXFT01000746">
    <property type="protein sequence ID" value="KAE9336648.1"/>
    <property type="molecule type" value="Genomic_DNA"/>
</dbReference>
<evidence type="ECO:0000313" key="4">
    <source>
        <dbReference type="Proteomes" id="UP000429607"/>
    </source>
</evidence>
<dbReference type="Proteomes" id="UP000435112">
    <property type="component" value="Unassembled WGS sequence"/>
</dbReference>
<sequence length="246" mass="26914">MRKTPPAWGARTTSLPLPTTALKEKIHLKLITIETFNGEAPDGHVDAGAYDWLKTLKVQIELGETLNNRTWPEKIKCGILASHLSGSAATWYTRNCATLLIASFCDLGMSSSDAAFPFNSRPLVLHNKKLSAETYLAYSHRLSVCAAGLNRGKVNNFTEQQALCTFINHTYPTFRDTMLAKMDAEAEDASTELQAAVVLVTKLANSDGWIRKRYADEYSDNSTADKKPHQTVAAAATATSTKALGF</sequence>
<dbReference type="EMBL" id="QXFU01000751">
    <property type="protein sequence ID" value="KAE9021885.1"/>
    <property type="molecule type" value="Genomic_DNA"/>
</dbReference>
<gene>
    <name evidence="1" type="ORF">PR001_g16603</name>
    <name evidence="2" type="ORF">PR002_g12124</name>
    <name evidence="3" type="ORF">PR003_g12406</name>
</gene>
<evidence type="ECO:0000313" key="3">
    <source>
        <dbReference type="EMBL" id="KAE9336648.1"/>
    </source>
</evidence>
<dbReference type="AlphaFoldDB" id="A0A6A3LUY6"/>
<proteinExistence type="predicted"/>
<dbReference type="OrthoDB" id="127432at2759"/>
<protein>
    <submittedName>
        <fullName evidence="2">Uncharacterized protein</fullName>
    </submittedName>
</protein>
<evidence type="ECO:0000313" key="6">
    <source>
        <dbReference type="Proteomes" id="UP000435112"/>
    </source>
</evidence>
<dbReference type="Proteomes" id="UP000434957">
    <property type="component" value="Unassembled WGS sequence"/>
</dbReference>
<organism evidence="2 6">
    <name type="scientific">Phytophthora rubi</name>
    <dbReference type="NCBI Taxonomy" id="129364"/>
    <lineage>
        <taxon>Eukaryota</taxon>
        <taxon>Sar</taxon>
        <taxon>Stramenopiles</taxon>
        <taxon>Oomycota</taxon>
        <taxon>Peronosporomycetes</taxon>
        <taxon>Peronosporales</taxon>
        <taxon>Peronosporaceae</taxon>
        <taxon>Phytophthora</taxon>
    </lineage>
</organism>
<keyword evidence="5" id="KW-1185">Reference proteome</keyword>